<dbReference type="InterPro" id="IPR001466">
    <property type="entry name" value="Beta-lactam-related"/>
</dbReference>
<dbReference type="PANTHER" id="PTHR46825:SF12">
    <property type="entry name" value="PENICILLIN-BINDING PROTEIN 4"/>
    <property type="match status" value="1"/>
</dbReference>
<evidence type="ECO:0000259" key="2">
    <source>
        <dbReference type="Pfam" id="PF00144"/>
    </source>
</evidence>
<gene>
    <name evidence="3" type="ORF">NEE01_03000</name>
</gene>
<dbReference type="InterPro" id="IPR050491">
    <property type="entry name" value="AmpC-like"/>
</dbReference>
<proteinExistence type="predicted"/>
<feature type="chain" id="PRO_5041264315" evidence="1">
    <location>
        <begin position="23"/>
        <end position="510"/>
    </location>
</feature>
<feature type="signal peptide" evidence="1">
    <location>
        <begin position="1"/>
        <end position="22"/>
    </location>
</feature>
<accession>A0AA42CPG3</accession>
<dbReference type="Proteomes" id="UP001165565">
    <property type="component" value="Unassembled WGS sequence"/>
</dbReference>
<dbReference type="AlphaFoldDB" id="A0AA42CPG3"/>
<evidence type="ECO:0000313" key="4">
    <source>
        <dbReference type="Proteomes" id="UP001165565"/>
    </source>
</evidence>
<dbReference type="RefSeq" id="WP_265267779.1">
    <property type="nucleotide sequence ID" value="NZ_JANFAV010000001.1"/>
</dbReference>
<keyword evidence="4" id="KW-1185">Reference proteome</keyword>
<dbReference type="Gene3D" id="3.40.710.10">
    <property type="entry name" value="DD-peptidase/beta-lactamase superfamily"/>
    <property type="match status" value="1"/>
</dbReference>
<keyword evidence="1" id="KW-0732">Signal</keyword>
<dbReference type="PANTHER" id="PTHR46825">
    <property type="entry name" value="D-ALANYL-D-ALANINE-CARBOXYPEPTIDASE/ENDOPEPTIDASE AMPH"/>
    <property type="match status" value="1"/>
</dbReference>
<reference evidence="3" key="1">
    <citation type="submission" date="2022-06" db="EMBL/GenBank/DDBJ databases">
        <title>Sphingomonas sp. nov. isolated from rhizosphere soil of tomato.</title>
        <authorList>
            <person name="Dong H."/>
            <person name="Gao R."/>
        </authorList>
    </citation>
    <scope>NUCLEOTIDE SEQUENCE</scope>
    <source>
        <strain evidence="3">MMSM24</strain>
    </source>
</reference>
<comment type="caution">
    <text evidence="3">The sequence shown here is derived from an EMBL/GenBank/DDBJ whole genome shotgun (WGS) entry which is preliminary data.</text>
</comment>
<dbReference type="SUPFAM" id="SSF56601">
    <property type="entry name" value="beta-lactamase/transpeptidase-like"/>
    <property type="match status" value="1"/>
</dbReference>
<name>A0AA42CPG3_9SPHN</name>
<evidence type="ECO:0000256" key="1">
    <source>
        <dbReference type="SAM" id="SignalP"/>
    </source>
</evidence>
<protein>
    <submittedName>
        <fullName evidence="3">Beta-lactamase family protein</fullName>
    </submittedName>
</protein>
<sequence length="510" mass="54669">MKLPPLLLVLMLSAGVVPGAYAQVSAANSAASAAAVENGLRPAFDIAGEMPARWTIEERMEHWRVPGVSIAVIRGGKLLWAKGYGVLQRGRPEKVDADTMFSVGSVSKVAAAGIALRMVDAGILDLDRDVNAYLRRWKVPANDLVAQSPVTLRGLMSHSAGLTVHGFPDFQPGAALPTVFDTLDGRPPAVTAPVRVTYAPGSHWRYSGGGITVEQLLIEDVSGIAFNAAARRYLFEPLGMRRSSYEATIGDKWGNIAKAHGPDGAARALPRGYESMPEIAASGLWTTPSDYARYVIAMIRSYNDREGGFLANATAQQMMTEVGVSPYGLGPQLGGHGVDRIFSHGGSNDSYKAWMEGHLATGDGVVIFTNGENGDGLLKEIRRAVAAAEGWRMGGSITIPAATPSPDMLRAYVGHYRVASPSTIASQRSLAFSLDVKDIEIAMREDRLGVTYRDSEGNKLEDTLISEGGSWFVEADDGVEQVEFVRGYDGKVSGLVIHNDDYSMDAQLIR</sequence>
<feature type="domain" description="Beta-lactamase-related" evidence="2">
    <location>
        <begin position="55"/>
        <end position="386"/>
    </location>
</feature>
<dbReference type="EMBL" id="JANFAV010000001">
    <property type="protein sequence ID" value="MCW6533747.1"/>
    <property type="molecule type" value="Genomic_DNA"/>
</dbReference>
<dbReference type="Pfam" id="PF00144">
    <property type="entry name" value="Beta-lactamase"/>
    <property type="match status" value="1"/>
</dbReference>
<dbReference type="InterPro" id="IPR012338">
    <property type="entry name" value="Beta-lactam/transpept-like"/>
</dbReference>
<organism evidence="3 4">
    <name type="scientific">Sphingomonas lycopersici</name>
    <dbReference type="NCBI Taxonomy" id="2951807"/>
    <lineage>
        <taxon>Bacteria</taxon>
        <taxon>Pseudomonadati</taxon>
        <taxon>Pseudomonadota</taxon>
        <taxon>Alphaproteobacteria</taxon>
        <taxon>Sphingomonadales</taxon>
        <taxon>Sphingomonadaceae</taxon>
        <taxon>Sphingomonas</taxon>
    </lineage>
</organism>
<evidence type="ECO:0000313" key="3">
    <source>
        <dbReference type="EMBL" id="MCW6533747.1"/>
    </source>
</evidence>